<evidence type="ECO:0000256" key="8">
    <source>
        <dbReference type="ARBA" id="ARBA00022989"/>
    </source>
</evidence>
<dbReference type="SUPFAM" id="SSF81573">
    <property type="entry name" value="F1F0 ATP synthase subunit B, membrane domain"/>
    <property type="match status" value="1"/>
</dbReference>
<keyword evidence="5 14" id="KW-0138">CF(0)</keyword>
<dbReference type="InterPro" id="IPR028987">
    <property type="entry name" value="ATP_synth_B-like_membr_sf"/>
</dbReference>
<dbReference type="CDD" id="cd06503">
    <property type="entry name" value="ATP-synt_Fo_b"/>
    <property type="match status" value="1"/>
</dbReference>
<keyword evidence="7 14" id="KW-0375">Hydrogen ion transport</keyword>
<keyword evidence="4 14" id="KW-1003">Cell membrane</keyword>
<evidence type="ECO:0000256" key="3">
    <source>
        <dbReference type="ARBA" id="ARBA00022448"/>
    </source>
</evidence>
<evidence type="ECO:0000313" key="17">
    <source>
        <dbReference type="EMBL" id="REE02671.1"/>
    </source>
</evidence>
<organism evidence="17 18">
    <name type="scientific">Citricoccus muralis</name>
    <dbReference type="NCBI Taxonomy" id="169134"/>
    <lineage>
        <taxon>Bacteria</taxon>
        <taxon>Bacillati</taxon>
        <taxon>Actinomycetota</taxon>
        <taxon>Actinomycetes</taxon>
        <taxon>Micrococcales</taxon>
        <taxon>Micrococcaceae</taxon>
        <taxon>Citricoccus</taxon>
    </lineage>
</organism>
<name>A0A3D9L8I7_9MICC</name>
<keyword evidence="3 14" id="KW-0813">Transport</keyword>
<evidence type="ECO:0000256" key="6">
    <source>
        <dbReference type="ARBA" id="ARBA00022692"/>
    </source>
</evidence>
<evidence type="ECO:0000256" key="14">
    <source>
        <dbReference type="HAMAP-Rule" id="MF_01398"/>
    </source>
</evidence>
<comment type="similarity">
    <text evidence="2 14 15">Belongs to the ATPase B chain family.</text>
</comment>
<comment type="subcellular location">
    <subcellularLocation>
        <location evidence="1 14">Cell membrane</location>
        <topology evidence="1 14">Single-pass membrane protein</topology>
    </subcellularLocation>
</comment>
<sequence>MIRSEAILAAAEGANPLVPNWWEVLVTAVGFAVLMFLVVKYIAPALENSYQNRVDAIEGGLEKAEKAQAEANALKADYEQQQQEGYAEANRVREEARTEGAQILAEAREKASAESARLVEQAQVQIAAERLQAETSLRTDVGALATTLASRIVGESLEDDARSQRVVDRFLEDLERNSTARTASGTAGVVE</sequence>
<keyword evidence="8 14" id="KW-1133">Transmembrane helix</keyword>
<evidence type="ECO:0000256" key="7">
    <source>
        <dbReference type="ARBA" id="ARBA00022781"/>
    </source>
</evidence>
<dbReference type="InterPro" id="IPR050059">
    <property type="entry name" value="ATP_synthase_B_chain"/>
</dbReference>
<keyword evidence="11 14" id="KW-0066">ATP synthesis</keyword>
<reference evidence="17 18" key="1">
    <citation type="submission" date="2018-07" db="EMBL/GenBank/DDBJ databases">
        <title>Sequencing the genomes of 1000 actinobacteria strains.</title>
        <authorList>
            <person name="Klenk H.-P."/>
        </authorList>
    </citation>
    <scope>NUCLEOTIDE SEQUENCE [LARGE SCALE GENOMIC DNA]</scope>
    <source>
        <strain evidence="17 18">DSM 14442</strain>
    </source>
</reference>
<dbReference type="PANTHER" id="PTHR33445">
    <property type="entry name" value="ATP SYNTHASE SUBUNIT B', CHLOROPLASTIC"/>
    <property type="match status" value="1"/>
</dbReference>
<dbReference type="EMBL" id="QREH01000001">
    <property type="protein sequence ID" value="REE02671.1"/>
    <property type="molecule type" value="Genomic_DNA"/>
</dbReference>
<evidence type="ECO:0000256" key="1">
    <source>
        <dbReference type="ARBA" id="ARBA00004162"/>
    </source>
</evidence>
<evidence type="ECO:0000256" key="2">
    <source>
        <dbReference type="ARBA" id="ARBA00005513"/>
    </source>
</evidence>
<dbReference type="Proteomes" id="UP000256727">
    <property type="component" value="Unassembled WGS sequence"/>
</dbReference>
<feature type="transmembrane region" description="Helical" evidence="14">
    <location>
        <begin position="24"/>
        <end position="43"/>
    </location>
</feature>
<dbReference type="OrthoDB" id="5243563at2"/>
<dbReference type="InterPro" id="IPR005864">
    <property type="entry name" value="ATP_synth_F0_bsu_bac"/>
</dbReference>
<dbReference type="HAMAP" id="MF_01398">
    <property type="entry name" value="ATP_synth_b_bprime"/>
    <property type="match status" value="1"/>
</dbReference>
<proteinExistence type="inferred from homology"/>
<evidence type="ECO:0000256" key="4">
    <source>
        <dbReference type="ARBA" id="ARBA00022475"/>
    </source>
</evidence>
<comment type="subunit">
    <text evidence="13 14">F-type ATPases have 2 components, F(1) - the catalytic core - and F(0) - the membrane proton channel. F(1) has five subunits: alpha(3), beta(3), gamma(1), delta(1), epsilon(1). F(0) has three main subunits: a(1), b(2) and c(10-14). The alpha and beta chains form an alternating ring which encloses part of the gamma chain. F(1) is attached to F(0) by a central stalk formed by the gamma and epsilon chains, while a peripheral stalk is formed by the delta and b chains.</text>
</comment>
<evidence type="ECO:0000313" key="18">
    <source>
        <dbReference type="Proteomes" id="UP000256727"/>
    </source>
</evidence>
<dbReference type="NCBIfam" id="TIGR01144">
    <property type="entry name" value="ATP_synt_b"/>
    <property type="match status" value="1"/>
</dbReference>
<evidence type="ECO:0000256" key="16">
    <source>
        <dbReference type="SAM" id="Coils"/>
    </source>
</evidence>
<keyword evidence="10 14" id="KW-0472">Membrane</keyword>
<dbReference type="RefSeq" id="WP_115930930.1">
    <property type="nucleotide sequence ID" value="NZ_QREH01000001.1"/>
</dbReference>
<evidence type="ECO:0000256" key="12">
    <source>
        <dbReference type="ARBA" id="ARBA00025198"/>
    </source>
</evidence>
<dbReference type="NCBIfam" id="NF004412">
    <property type="entry name" value="PRK05759.1-3"/>
    <property type="match status" value="1"/>
</dbReference>
<comment type="function">
    <text evidence="14">Component of the F(0) channel, it forms part of the peripheral stalk, linking F(1) to F(0).</text>
</comment>
<evidence type="ECO:0000256" key="11">
    <source>
        <dbReference type="ARBA" id="ARBA00023310"/>
    </source>
</evidence>
<dbReference type="GO" id="GO:0046933">
    <property type="term" value="F:proton-transporting ATP synthase activity, rotational mechanism"/>
    <property type="evidence" value="ECO:0007669"/>
    <property type="project" value="UniProtKB-UniRule"/>
</dbReference>
<dbReference type="GO" id="GO:0045259">
    <property type="term" value="C:proton-transporting ATP synthase complex"/>
    <property type="evidence" value="ECO:0007669"/>
    <property type="project" value="UniProtKB-KW"/>
</dbReference>
<gene>
    <name evidence="14" type="primary">atpF</name>
    <name evidence="17" type="ORF">C8E99_0448</name>
</gene>
<dbReference type="InterPro" id="IPR002146">
    <property type="entry name" value="ATP_synth_b/b'su_bac/chlpt"/>
</dbReference>
<keyword evidence="16" id="KW-0175">Coiled coil</keyword>
<dbReference type="Gene3D" id="1.20.5.620">
    <property type="entry name" value="F1F0 ATP synthase subunit B, membrane domain"/>
    <property type="match status" value="1"/>
</dbReference>
<evidence type="ECO:0000256" key="13">
    <source>
        <dbReference type="ARBA" id="ARBA00025830"/>
    </source>
</evidence>
<dbReference type="PANTHER" id="PTHR33445:SF1">
    <property type="entry name" value="ATP SYNTHASE SUBUNIT B"/>
    <property type="match status" value="1"/>
</dbReference>
<evidence type="ECO:0000256" key="10">
    <source>
        <dbReference type="ARBA" id="ARBA00023136"/>
    </source>
</evidence>
<comment type="function">
    <text evidence="12 14">F(1)F(0) ATP synthase produces ATP from ADP in the presence of a proton or sodium gradient. F-type ATPases consist of two structural domains, F(1) containing the extramembraneous catalytic core and F(0) containing the membrane proton channel, linked together by a central stalk and a peripheral stalk. During catalysis, ATP synthesis in the catalytic domain of F(1) is coupled via a rotary mechanism of the central stalk subunits to proton translocation.</text>
</comment>
<evidence type="ECO:0000256" key="9">
    <source>
        <dbReference type="ARBA" id="ARBA00023065"/>
    </source>
</evidence>
<dbReference type="GO" id="GO:0005886">
    <property type="term" value="C:plasma membrane"/>
    <property type="evidence" value="ECO:0007669"/>
    <property type="project" value="UniProtKB-SubCell"/>
</dbReference>
<keyword evidence="6 14" id="KW-0812">Transmembrane</keyword>
<keyword evidence="9 14" id="KW-0406">Ion transport</keyword>
<accession>A0A3D9L8I7</accession>
<feature type="coiled-coil region" evidence="16">
    <location>
        <begin position="57"/>
        <end position="84"/>
    </location>
</feature>
<keyword evidence="18" id="KW-1185">Reference proteome</keyword>
<evidence type="ECO:0000256" key="5">
    <source>
        <dbReference type="ARBA" id="ARBA00022547"/>
    </source>
</evidence>
<dbReference type="AlphaFoldDB" id="A0A3D9L8I7"/>
<dbReference type="Pfam" id="PF00430">
    <property type="entry name" value="ATP-synt_B"/>
    <property type="match status" value="1"/>
</dbReference>
<comment type="caution">
    <text evidence="17">The sequence shown here is derived from an EMBL/GenBank/DDBJ whole genome shotgun (WGS) entry which is preliminary data.</text>
</comment>
<protein>
    <recommendedName>
        <fullName evidence="14">ATP synthase subunit b</fullName>
    </recommendedName>
    <alternativeName>
        <fullName evidence="14">ATP synthase F(0) sector subunit b</fullName>
    </alternativeName>
    <alternativeName>
        <fullName evidence="14">ATPase subunit I</fullName>
    </alternativeName>
    <alternativeName>
        <fullName evidence="14">F-type ATPase subunit b</fullName>
        <shortName evidence="14">F-ATPase subunit b</shortName>
    </alternativeName>
</protein>
<dbReference type="GO" id="GO:0046961">
    <property type="term" value="F:proton-transporting ATPase activity, rotational mechanism"/>
    <property type="evidence" value="ECO:0007669"/>
    <property type="project" value="TreeGrafter"/>
</dbReference>
<evidence type="ECO:0000256" key="15">
    <source>
        <dbReference type="RuleBase" id="RU003848"/>
    </source>
</evidence>